<protein>
    <recommendedName>
        <fullName evidence="3">Alpha-ketoglutarate-dependent dioxygenase AlkB-like domain-containing protein</fullName>
    </recommendedName>
</protein>
<keyword evidence="5" id="KW-1185">Reference proteome</keyword>
<dbReference type="STRING" id="88036.D8R253"/>
<evidence type="ECO:0000259" key="3">
    <source>
        <dbReference type="Pfam" id="PF13532"/>
    </source>
</evidence>
<dbReference type="GO" id="GO:0070988">
    <property type="term" value="P:demethylation"/>
    <property type="evidence" value="ECO:0007669"/>
    <property type="project" value="InterPro"/>
</dbReference>
<dbReference type="PANTHER" id="PTHR12463:SF1">
    <property type="entry name" value="2-OXOGLUTARATE AND FE-DEPENDENT OXYGENASE FAMILY PROTEIN"/>
    <property type="match status" value="1"/>
</dbReference>
<proteinExistence type="inferred from homology"/>
<comment type="similarity">
    <text evidence="1">Belongs to the alkB family.</text>
</comment>
<sequence length="272" mass="31065">MRPTSKVAPKKRALKKSSSRASPQQQRLVNTGASSFVECPACQVLLSAGREETICLDEQASCSSVFVALSSSRVQPKPSVMNGYQLVENFISCEEEEKLIFAMDSDARNLWKPYSFTGLNNGKSYGLVMALGKRFVEINAFVHRKILAPKFEMPHVLEPIMERMRSIPLLAEFFPNEMNSLEYIRESGHFLRPHVDDRQLSGTLIVNLSMCGECYMTFKRERGAYECHKIRLKQRSLQILTGDSRYNFTHEIENRDLLSPRRVSITFREVIS</sequence>
<dbReference type="Pfam" id="PF13532">
    <property type="entry name" value="2OG-FeII_Oxy_2"/>
    <property type="match status" value="1"/>
</dbReference>
<accession>D8R253</accession>
<feature type="compositionally biased region" description="Basic residues" evidence="2">
    <location>
        <begin position="8"/>
        <end position="18"/>
    </location>
</feature>
<dbReference type="SUPFAM" id="SSF51197">
    <property type="entry name" value="Clavaminate synthase-like"/>
    <property type="match status" value="1"/>
</dbReference>
<gene>
    <name evidence="4" type="ORF">SELMODRAFT_406367</name>
</gene>
<dbReference type="GO" id="GO:0032451">
    <property type="term" value="F:demethylase activity"/>
    <property type="evidence" value="ECO:0000318"/>
    <property type="project" value="GO_Central"/>
</dbReference>
<dbReference type="GO" id="GO:0016491">
    <property type="term" value="F:oxidoreductase activity"/>
    <property type="evidence" value="ECO:0000318"/>
    <property type="project" value="GO_Central"/>
</dbReference>
<evidence type="ECO:0000256" key="1">
    <source>
        <dbReference type="ARBA" id="ARBA00007879"/>
    </source>
</evidence>
<evidence type="ECO:0000313" key="5">
    <source>
        <dbReference type="Proteomes" id="UP000001514"/>
    </source>
</evidence>
<evidence type="ECO:0000313" key="4">
    <source>
        <dbReference type="EMBL" id="EFJ34011.1"/>
    </source>
</evidence>
<dbReference type="InterPro" id="IPR037151">
    <property type="entry name" value="AlkB-like_sf"/>
</dbReference>
<dbReference type="InParanoid" id="D8R253"/>
<dbReference type="InterPro" id="IPR032857">
    <property type="entry name" value="ALKBH4"/>
</dbReference>
<evidence type="ECO:0000256" key="2">
    <source>
        <dbReference type="SAM" id="MobiDB-lite"/>
    </source>
</evidence>
<feature type="region of interest" description="Disordered" evidence="2">
    <location>
        <begin position="1"/>
        <end position="28"/>
    </location>
</feature>
<dbReference type="HOGENOM" id="CLU_1039760_0_0_1"/>
<dbReference type="Gramene" id="EFJ34011">
    <property type="protein sequence ID" value="EFJ34011"/>
    <property type="gene ID" value="SELMODRAFT_406367"/>
</dbReference>
<dbReference type="KEGG" id="smo:SELMODRAFT_406367"/>
<dbReference type="Gene3D" id="2.60.120.590">
    <property type="entry name" value="Alpha-ketoglutarate-dependent dioxygenase AlkB-like"/>
    <property type="match status" value="1"/>
</dbReference>
<dbReference type="AlphaFoldDB" id="D8R253"/>
<name>D8R253_SELML</name>
<organism evidence="5">
    <name type="scientific">Selaginella moellendorffii</name>
    <name type="common">Spikemoss</name>
    <dbReference type="NCBI Taxonomy" id="88036"/>
    <lineage>
        <taxon>Eukaryota</taxon>
        <taxon>Viridiplantae</taxon>
        <taxon>Streptophyta</taxon>
        <taxon>Embryophyta</taxon>
        <taxon>Tracheophyta</taxon>
        <taxon>Lycopodiopsida</taxon>
        <taxon>Selaginellales</taxon>
        <taxon>Selaginellaceae</taxon>
        <taxon>Selaginella</taxon>
    </lineage>
</organism>
<dbReference type="EMBL" id="GL377570">
    <property type="protein sequence ID" value="EFJ34011.1"/>
    <property type="molecule type" value="Genomic_DNA"/>
</dbReference>
<dbReference type="Proteomes" id="UP000001514">
    <property type="component" value="Unassembled WGS sequence"/>
</dbReference>
<dbReference type="eggNOG" id="KOG3959">
    <property type="taxonomic scope" value="Eukaryota"/>
</dbReference>
<dbReference type="PANTHER" id="PTHR12463">
    <property type="entry name" value="OXYGENASE-RELATED"/>
    <property type="match status" value="1"/>
</dbReference>
<feature type="domain" description="Alpha-ketoglutarate-dependent dioxygenase AlkB-like" evidence="3">
    <location>
        <begin position="152"/>
        <end position="268"/>
    </location>
</feature>
<dbReference type="InterPro" id="IPR027450">
    <property type="entry name" value="AlkB-like"/>
</dbReference>
<reference evidence="4" key="1">
    <citation type="journal article" date="2011" name="Science">
        <title>The Selaginella genome identifies genetic changes associated with the evolution of vascular plants.</title>
        <authorList>
            <person name="Banks J.A."/>
            <person name="Nishiyama T."/>
            <person name="Hasebe M."/>
            <person name="Bowman J.L."/>
            <person name="Gribskov M."/>
            <person name="dePamphilis C."/>
            <person name="Albert V.A."/>
            <person name="Aono N."/>
            <person name="Aoyama T."/>
            <person name="Ambrose B.A."/>
            <person name="Ashton N.W."/>
            <person name="Axtell M.J."/>
            <person name="Barker E."/>
            <person name="Barker M.S."/>
            <person name="Bennetzen J.L."/>
            <person name="Bonawitz N.D."/>
            <person name="Chapple C."/>
            <person name="Cheng C."/>
            <person name="Correa L.G."/>
            <person name="Dacre M."/>
            <person name="DeBarry J."/>
            <person name="Dreyer I."/>
            <person name="Elias M."/>
            <person name="Engstrom E.M."/>
            <person name="Estelle M."/>
            <person name="Feng L."/>
            <person name="Finet C."/>
            <person name="Floyd S.K."/>
            <person name="Frommer W.B."/>
            <person name="Fujita T."/>
            <person name="Gramzow L."/>
            <person name="Gutensohn M."/>
            <person name="Harholt J."/>
            <person name="Hattori M."/>
            <person name="Heyl A."/>
            <person name="Hirai T."/>
            <person name="Hiwatashi Y."/>
            <person name="Ishikawa M."/>
            <person name="Iwata M."/>
            <person name="Karol K.G."/>
            <person name="Koehler B."/>
            <person name="Kolukisaoglu U."/>
            <person name="Kubo M."/>
            <person name="Kurata T."/>
            <person name="Lalonde S."/>
            <person name="Li K."/>
            <person name="Li Y."/>
            <person name="Litt A."/>
            <person name="Lyons E."/>
            <person name="Manning G."/>
            <person name="Maruyama T."/>
            <person name="Michael T.P."/>
            <person name="Mikami K."/>
            <person name="Miyazaki S."/>
            <person name="Morinaga S."/>
            <person name="Murata T."/>
            <person name="Mueller-Roeber B."/>
            <person name="Nelson D.R."/>
            <person name="Obara M."/>
            <person name="Oguri Y."/>
            <person name="Olmstead R.G."/>
            <person name="Onodera N."/>
            <person name="Petersen B.L."/>
            <person name="Pils B."/>
            <person name="Prigge M."/>
            <person name="Rensing S.A."/>
            <person name="Riano-Pachon D.M."/>
            <person name="Roberts A.W."/>
            <person name="Sato Y."/>
            <person name="Scheller H.V."/>
            <person name="Schulz B."/>
            <person name="Schulz C."/>
            <person name="Shakirov E.V."/>
            <person name="Shibagaki N."/>
            <person name="Shinohara N."/>
            <person name="Shippen D.E."/>
            <person name="Soerensen I."/>
            <person name="Sotooka R."/>
            <person name="Sugimoto N."/>
            <person name="Sugita M."/>
            <person name="Sumikawa N."/>
            <person name="Tanurdzic M."/>
            <person name="Theissen G."/>
            <person name="Ulvskov P."/>
            <person name="Wakazuki S."/>
            <person name="Weng J.K."/>
            <person name="Willats W.W."/>
            <person name="Wipf D."/>
            <person name="Wolf P.G."/>
            <person name="Yang L."/>
            <person name="Zimmer A.D."/>
            <person name="Zhu Q."/>
            <person name="Mitros T."/>
            <person name="Hellsten U."/>
            <person name="Loque D."/>
            <person name="Otillar R."/>
            <person name="Salamov A."/>
            <person name="Schmutz J."/>
            <person name="Shapiro H."/>
            <person name="Lindquist E."/>
            <person name="Lucas S."/>
            <person name="Rokhsar D."/>
            <person name="Grigoriev I.V."/>
        </authorList>
    </citation>
    <scope>NUCLEOTIDE SEQUENCE [LARGE SCALE GENOMIC DNA]</scope>
</reference>